<name>A0A1Y2HP83_9FUNG</name>
<feature type="compositionally biased region" description="Low complexity" evidence="1">
    <location>
        <begin position="177"/>
        <end position="195"/>
    </location>
</feature>
<feature type="compositionally biased region" description="Low complexity" evidence="1">
    <location>
        <begin position="570"/>
        <end position="589"/>
    </location>
</feature>
<comment type="caution">
    <text evidence="2">The sequence shown here is derived from an EMBL/GenBank/DDBJ whole genome shotgun (WGS) entry which is preliminary data.</text>
</comment>
<evidence type="ECO:0000313" key="2">
    <source>
        <dbReference type="EMBL" id="ORZ36390.1"/>
    </source>
</evidence>
<feature type="region of interest" description="Disordered" evidence="1">
    <location>
        <begin position="177"/>
        <end position="210"/>
    </location>
</feature>
<feature type="region of interest" description="Disordered" evidence="1">
    <location>
        <begin position="1119"/>
        <end position="1303"/>
    </location>
</feature>
<dbReference type="PANTHER" id="PTHR45733">
    <property type="entry name" value="FORMIN-J"/>
    <property type="match status" value="1"/>
</dbReference>
<feature type="compositionally biased region" description="Polar residues" evidence="1">
    <location>
        <begin position="553"/>
        <end position="569"/>
    </location>
</feature>
<sequence length="1563" mass="160680">MAPSASVGYAGSAGAHSRSMNTSTHTKSSYHRQEQFHEASSSASSTSTGATIKHANSKLGMGATIAGGGTVMSSAGSDLATVRASHMMSSSIAPSTPAASAMMPSPSSRSNVSQANMGGPRPYSFPSEMLPHLNPAVHQSGSMGHSQGAQFAHEAQSYQHHQSDVYYMIQQQQQQQAYKSSSATSSSAGKGTTSSNPVQATISSVGGGAGGAPTPLLPPVFIQSAHLQSTYALVRTSSDTAEFRSVVPPNPKDSVRSLIKLHRQSLKHAVKGDSATDLPDITESSGTESDSAAAARIKHRLASMPRPGHHPWGAEFLLLEYRRGSKPVPITRDTVREGLAVLLSARHGDAGLARDRYNAMYPNGGHHGKEGTAVPPPPIADSDDLAPMFIGFKDSGIMFSIGYPTSKTLFKITNVTRSGFALKTDVGHYLTVSGNRTLTTTPVYSPSACTFRFVFVRHPKDPFRPGSGSSGSESSDNELNSTPMSSALMSHDGDEVGERDGRRGPPVPPKDTVRNEMQAHQLARTQSHPAGLNGHHMQQQGQVRVGAGGLTRATSSISKQLQQHRTSMVTSQSTTTTTTSAQQQQQQQQHKSMTAGTVASRMTTATDHTYRASSANIAAVQAYAQQARPTATSAAATAAVNANVQAYHNAPSSPPPHPPAAPTLVPNGFGPASSSVAPAATGGAPRISSGPAQVHSLRATLSPIPESSAQANSMWGSAMTANTTTTHTTQYNNAHSATAHTVGSVPMSSTMTAATTATAAAHAGPYTSPATAGSRLTSPIAIMDAKDRTLISELLLQDAGNGTGRMGMNSPDSMESATSSMLDGAEEVLRLETVSRTKFDDRVLYFNVAVLDPAAVAVVNNPRERPEDVRNGGAANAIHQALMTAMPLDLFKDSGRPVMLRNERDGRYLSAKVYGSMTADLPEEVVAEEQEQRGELVLAREPSRAAIWIWARLPHSPLSFSLQSLVLGKYLSVYTPPAGSVGSGGGPGAKLLAKAHSLCGTLRTPGSMGHASVRTASSSNACGAAVGSSGSSTRLVSTTTKPGLPTLRACAVGVAVKESLTMGIPPSLQQATAMQAVRGPPKATMYLTAAITGASLLGATAAIINIGINANKNAGGHNVVTPAGPAPAPPTTPSNNIDEPRPSSDPIIFTPNHQPHPQPQPQQPAGTNANGQGAPVDANGQVQGGAHGAGPTTTANGGGPVDAWGNPIAQGGHSSASGSNGGQANGASGGNASDGQNAWGGSSSGSNGTSAHDGNGGVNGAGGHASPNGFTNGQGGVDSQTGASGWSSSNGGGAVPPTHSDATVDANGDVWVLASDGSYMHHHADGTQHPVQFDDRGFPLEFPPIVVTPNGAVVHGDQHADPNAFAHQGGAHDAGVVPPPPMTVYDGGNTSTTDGGAGGNVHTIPPWASQESQGQHQAQAMHMETDDFDDVPDAGDYVDMAYHPQDVHHSHMQYELPSADHIGPAAPHLDTGTAVPTFAPDTGFPGNWHAEINAALDAQQGMGLHGGAVPEFYPLDLGGAGAHDAGGYFVGPDGQVHASHDHGVMDFGHHHHHHDGGVLGFGS</sequence>
<dbReference type="Proteomes" id="UP000193411">
    <property type="component" value="Unassembled WGS sequence"/>
</dbReference>
<feature type="region of interest" description="Disordered" evidence="1">
    <location>
        <begin position="270"/>
        <end position="293"/>
    </location>
</feature>
<feature type="compositionally biased region" description="Low complexity" evidence="1">
    <location>
        <begin position="91"/>
        <end position="110"/>
    </location>
</feature>
<feature type="compositionally biased region" description="Polar residues" evidence="1">
    <location>
        <begin position="137"/>
        <end position="149"/>
    </location>
</feature>
<dbReference type="EMBL" id="MCFL01000017">
    <property type="protein sequence ID" value="ORZ36390.1"/>
    <property type="molecule type" value="Genomic_DNA"/>
</dbReference>
<dbReference type="OrthoDB" id="5600416at2759"/>
<feature type="compositionally biased region" description="Basic and acidic residues" evidence="1">
    <location>
        <begin position="491"/>
        <end position="503"/>
    </location>
</feature>
<gene>
    <name evidence="2" type="ORF">BCR44DRAFT_55441</name>
</gene>
<proteinExistence type="predicted"/>
<feature type="region of interest" description="Disordered" evidence="1">
    <location>
        <begin position="553"/>
        <end position="598"/>
    </location>
</feature>
<evidence type="ECO:0000256" key="1">
    <source>
        <dbReference type="SAM" id="MobiDB-lite"/>
    </source>
</evidence>
<accession>A0A1Y2HP83</accession>
<keyword evidence="3" id="KW-1185">Reference proteome</keyword>
<reference evidence="2 3" key="1">
    <citation type="submission" date="2016-07" db="EMBL/GenBank/DDBJ databases">
        <title>Pervasive Adenine N6-methylation of Active Genes in Fungi.</title>
        <authorList>
            <consortium name="DOE Joint Genome Institute"/>
            <person name="Mondo S.J."/>
            <person name="Dannebaum R.O."/>
            <person name="Kuo R.C."/>
            <person name="Labutti K."/>
            <person name="Haridas S."/>
            <person name="Kuo A."/>
            <person name="Salamov A."/>
            <person name="Ahrendt S.R."/>
            <person name="Lipzen A."/>
            <person name="Sullivan W."/>
            <person name="Andreopoulos W.B."/>
            <person name="Clum A."/>
            <person name="Lindquist E."/>
            <person name="Daum C."/>
            <person name="Ramamoorthy G.K."/>
            <person name="Gryganskyi A."/>
            <person name="Culley D."/>
            <person name="Magnuson J.K."/>
            <person name="James T.Y."/>
            <person name="O'Malley M.A."/>
            <person name="Stajich J.E."/>
            <person name="Spatafora J.W."/>
            <person name="Visel A."/>
            <person name="Grigoriev I.V."/>
        </authorList>
    </citation>
    <scope>NUCLEOTIDE SEQUENCE [LARGE SCALE GENOMIC DNA]</scope>
    <source>
        <strain evidence="2 3">PL171</strain>
    </source>
</reference>
<feature type="region of interest" description="Disordered" evidence="1">
    <location>
        <begin position="647"/>
        <end position="690"/>
    </location>
</feature>
<feature type="region of interest" description="Disordered" evidence="1">
    <location>
        <begin position="1"/>
        <end position="49"/>
    </location>
</feature>
<feature type="compositionally biased region" description="Gly residues" evidence="1">
    <location>
        <begin position="1219"/>
        <end position="1229"/>
    </location>
</feature>
<feature type="compositionally biased region" description="Pro residues" evidence="1">
    <location>
        <begin position="652"/>
        <end position="661"/>
    </location>
</feature>
<feature type="compositionally biased region" description="Polar residues" evidence="1">
    <location>
        <begin position="477"/>
        <end position="488"/>
    </location>
</feature>
<feature type="compositionally biased region" description="Gly residues" evidence="1">
    <location>
        <begin position="1254"/>
        <end position="1263"/>
    </location>
</feature>
<feature type="region of interest" description="Disordered" evidence="1">
    <location>
        <begin position="91"/>
        <end position="156"/>
    </location>
</feature>
<dbReference type="InterPro" id="IPR051144">
    <property type="entry name" value="Formin_homology_domain"/>
</dbReference>
<feature type="compositionally biased region" description="Low complexity" evidence="1">
    <location>
        <begin position="1230"/>
        <end position="1250"/>
    </location>
</feature>
<organism evidence="2 3">
    <name type="scientific">Catenaria anguillulae PL171</name>
    <dbReference type="NCBI Taxonomy" id="765915"/>
    <lineage>
        <taxon>Eukaryota</taxon>
        <taxon>Fungi</taxon>
        <taxon>Fungi incertae sedis</taxon>
        <taxon>Blastocladiomycota</taxon>
        <taxon>Blastocladiomycetes</taxon>
        <taxon>Blastocladiales</taxon>
        <taxon>Catenariaceae</taxon>
        <taxon>Catenaria</taxon>
    </lineage>
</organism>
<feature type="compositionally biased region" description="Low complexity" evidence="1">
    <location>
        <begin position="1209"/>
        <end position="1218"/>
    </location>
</feature>
<feature type="region of interest" description="Disordered" evidence="1">
    <location>
        <begin position="462"/>
        <end position="539"/>
    </location>
</feature>
<evidence type="ECO:0000313" key="3">
    <source>
        <dbReference type="Proteomes" id="UP000193411"/>
    </source>
</evidence>
<feature type="compositionally biased region" description="Polar residues" evidence="1">
    <location>
        <begin position="18"/>
        <end position="27"/>
    </location>
</feature>
<feature type="compositionally biased region" description="Low complexity" evidence="1">
    <location>
        <begin position="39"/>
        <end position="49"/>
    </location>
</feature>
<protein>
    <submittedName>
        <fullName evidence="2">Uncharacterized protein</fullName>
    </submittedName>
</protein>
<feature type="compositionally biased region" description="Low complexity" evidence="1">
    <location>
        <begin position="1"/>
        <end position="15"/>
    </location>
</feature>